<dbReference type="AlphaFoldDB" id="A0A852VMM0"/>
<feature type="region of interest" description="Disordered" evidence="1">
    <location>
        <begin position="54"/>
        <end position="103"/>
    </location>
</feature>
<protein>
    <submittedName>
        <fullName evidence="2">Uncharacterized protein</fullName>
    </submittedName>
</protein>
<proteinExistence type="predicted"/>
<evidence type="ECO:0000313" key="3">
    <source>
        <dbReference type="Proteomes" id="UP000564385"/>
    </source>
</evidence>
<reference evidence="2 3" key="1">
    <citation type="submission" date="2020-07" db="EMBL/GenBank/DDBJ databases">
        <title>Genomic Encyclopedia of Type Strains, Phase IV (KMG-V): Genome sequencing to study the core and pangenomes of soil and plant-associated prokaryotes.</title>
        <authorList>
            <person name="Whitman W."/>
        </authorList>
    </citation>
    <scope>NUCLEOTIDE SEQUENCE [LARGE SCALE GENOMIC DNA]</scope>
    <source>
        <strain evidence="2 3">M8UP22</strain>
    </source>
</reference>
<accession>A0A852VMM0</accession>
<gene>
    <name evidence="2" type="ORF">HDF08_003427</name>
</gene>
<dbReference type="Proteomes" id="UP000564385">
    <property type="component" value="Unassembled WGS sequence"/>
</dbReference>
<dbReference type="EMBL" id="JACCCU010000002">
    <property type="protein sequence ID" value="NYF91325.1"/>
    <property type="molecule type" value="Genomic_DNA"/>
</dbReference>
<feature type="compositionally biased region" description="Basic and acidic residues" evidence="1">
    <location>
        <begin position="88"/>
        <end position="103"/>
    </location>
</feature>
<name>A0A852VMM0_9BACT</name>
<sequence length="323" mass="35006">MTVFSRRLPLFVINVMFLVIAAPVLSQSPVAIEATLPDAPLPQAPVEIANNTDEYSSSTLDEARTGQSQTVPAQPTSPGQTDTAQKPMTDEQKKSASEEELQKELHQRIGVVVPNFNAVLDGNNLPLTPGQKMRAAFRSAVDPYQFGLALFTSAIGQAENSHSSYDLIPGTNPAQYMPEGYQQGWGAYGKRFGAAYTDQFDGTILGNGVFPVLLHQDARYFRMGKGTFKKRFFYSVSTTVRCKGDNGNWQPNFSNLLGNLAAGGISNLYYPAADRGFGLTIEQGLLVTAEGVFGALLIEFAPDVIGHFHKNRTPPDVPTQSAP</sequence>
<organism evidence="2 3">
    <name type="scientific">Tunturiibacter lichenicola</name>
    <dbReference type="NCBI Taxonomy" id="2051959"/>
    <lineage>
        <taxon>Bacteria</taxon>
        <taxon>Pseudomonadati</taxon>
        <taxon>Acidobacteriota</taxon>
        <taxon>Terriglobia</taxon>
        <taxon>Terriglobales</taxon>
        <taxon>Acidobacteriaceae</taxon>
        <taxon>Tunturiibacter</taxon>
    </lineage>
</organism>
<feature type="compositionally biased region" description="Polar residues" evidence="1">
    <location>
        <begin position="54"/>
        <end position="86"/>
    </location>
</feature>
<evidence type="ECO:0000313" key="2">
    <source>
        <dbReference type="EMBL" id="NYF91325.1"/>
    </source>
</evidence>
<comment type="caution">
    <text evidence="2">The sequence shown here is derived from an EMBL/GenBank/DDBJ whole genome shotgun (WGS) entry which is preliminary data.</text>
</comment>
<evidence type="ECO:0000256" key="1">
    <source>
        <dbReference type="SAM" id="MobiDB-lite"/>
    </source>
</evidence>